<reference evidence="2" key="1">
    <citation type="journal article" date="2012" name="Nat. Genet.">
        <title>Lifestyle transitions in plant pathogenic Colletotrichum fungi deciphered by genome and transcriptome analyses.</title>
        <authorList>
            <person name="O'Connell R.J."/>
            <person name="Thon M.R."/>
            <person name="Hacquard S."/>
            <person name="Amyotte S.G."/>
            <person name="Kleemann J."/>
            <person name="Torres M.F."/>
            <person name="Damm U."/>
            <person name="Buiate E.A."/>
            <person name="Epstein L."/>
            <person name="Alkan N."/>
            <person name="Altmueller J."/>
            <person name="Alvarado-Balderrama L."/>
            <person name="Bauser C.A."/>
            <person name="Becker C."/>
            <person name="Birren B.W."/>
            <person name="Chen Z."/>
            <person name="Choi J."/>
            <person name="Crouch J.A."/>
            <person name="Duvick J.P."/>
            <person name="Farman M.A."/>
            <person name="Gan P."/>
            <person name="Heiman D."/>
            <person name="Henrissat B."/>
            <person name="Howard R.J."/>
            <person name="Kabbage M."/>
            <person name="Koch C."/>
            <person name="Kracher B."/>
            <person name="Kubo Y."/>
            <person name="Law A.D."/>
            <person name="Lebrun M.-H."/>
            <person name="Lee Y.-H."/>
            <person name="Miyara I."/>
            <person name="Moore N."/>
            <person name="Neumann U."/>
            <person name="Nordstroem K."/>
            <person name="Panaccione D.G."/>
            <person name="Panstruga R."/>
            <person name="Place M."/>
            <person name="Proctor R.H."/>
            <person name="Prusky D."/>
            <person name="Rech G."/>
            <person name="Reinhardt R."/>
            <person name="Rollins J.A."/>
            <person name="Rounsley S."/>
            <person name="Schardl C.L."/>
            <person name="Schwartz D.C."/>
            <person name="Shenoy N."/>
            <person name="Shirasu K."/>
            <person name="Sikhakolli U.R."/>
            <person name="Stueber K."/>
            <person name="Sukno S.A."/>
            <person name="Sweigard J.A."/>
            <person name="Takano Y."/>
            <person name="Takahara H."/>
            <person name="Trail F."/>
            <person name="van der Does H.C."/>
            <person name="Voll L.M."/>
            <person name="Will I."/>
            <person name="Young S."/>
            <person name="Zeng Q."/>
            <person name="Zhang J."/>
            <person name="Zhou S."/>
            <person name="Dickman M.B."/>
            <person name="Schulze-Lefert P."/>
            <person name="Ver Loren van Themaat E."/>
            <person name="Ma L.-J."/>
            <person name="Vaillancourt L.J."/>
        </authorList>
    </citation>
    <scope>NUCLEOTIDE SEQUENCE [LARGE SCALE GENOMIC DNA]</scope>
    <source>
        <strain evidence="2">IMI 349063</strain>
    </source>
</reference>
<dbReference type="Proteomes" id="UP000007174">
    <property type="component" value="Unassembled WGS sequence"/>
</dbReference>
<name>H1VYL0_COLHI</name>
<protein>
    <submittedName>
        <fullName evidence="1">Uncharacterized protein</fullName>
    </submittedName>
</protein>
<accession>H1VYL0</accession>
<gene>
    <name evidence="1" type="ORF">CH063_03571</name>
</gene>
<dbReference type="EMBL" id="CACQ02007645">
    <property type="protein sequence ID" value="CCF45322.1"/>
    <property type="molecule type" value="Genomic_DNA"/>
</dbReference>
<proteinExistence type="predicted"/>
<evidence type="ECO:0000313" key="1">
    <source>
        <dbReference type="EMBL" id="CCF45322.1"/>
    </source>
</evidence>
<sequence length="129" mass="14537">MSLRAAHERDPGLLPIEVLRLFYSSKHALPRKSFGDSPKCNSTTLQVEGVNFDDPMVTRDCAIGSDAISVEGWRPDVPHGWAGWVSEVVELWWQGTNKLAPTGRETMQFGVTGCPATRSRRWRQVAKWR</sequence>
<dbReference type="HOGENOM" id="CLU_1948697_0_0_1"/>
<organism evidence="1 2">
    <name type="scientific">Colletotrichum higginsianum (strain IMI 349063)</name>
    <name type="common">Crucifer anthracnose fungus</name>
    <dbReference type="NCBI Taxonomy" id="759273"/>
    <lineage>
        <taxon>Eukaryota</taxon>
        <taxon>Fungi</taxon>
        <taxon>Dikarya</taxon>
        <taxon>Ascomycota</taxon>
        <taxon>Pezizomycotina</taxon>
        <taxon>Sordariomycetes</taxon>
        <taxon>Hypocreomycetidae</taxon>
        <taxon>Glomerellales</taxon>
        <taxon>Glomerellaceae</taxon>
        <taxon>Colletotrichum</taxon>
        <taxon>Colletotrichum destructivum species complex</taxon>
    </lineage>
</organism>
<evidence type="ECO:0000313" key="2">
    <source>
        <dbReference type="Proteomes" id="UP000007174"/>
    </source>
</evidence>
<dbReference type="AlphaFoldDB" id="H1VYL0"/>